<comment type="caution">
    <text evidence="1">The sequence shown here is derived from an EMBL/GenBank/DDBJ whole genome shotgun (WGS) entry which is preliminary data.</text>
</comment>
<dbReference type="RefSeq" id="WP_120373552.1">
    <property type="nucleotide sequence ID" value="NZ_RCHC01000016.1"/>
</dbReference>
<proteinExistence type="predicted"/>
<name>A0ABX9TTU7_9GAMM</name>
<evidence type="ECO:0000313" key="2">
    <source>
        <dbReference type="Proteomes" id="UP000280271"/>
    </source>
</evidence>
<protein>
    <recommendedName>
        <fullName evidence="3">Restriction endonuclease</fullName>
    </recommendedName>
</protein>
<dbReference type="EMBL" id="RCHC01000016">
    <property type="protein sequence ID" value="RLL19591.1"/>
    <property type="molecule type" value="Genomic_DNA"/>
</dbReference>
<organism evidence="1 2">
    <name type="scientific">Acinetobacter chengduensis</name>
    <dbReference type="NCBI Taxonomy" id="2420890"/>
    <lineage>
        <taxon>Bacteria</taxon>
        <taxon>Pseudomonadati</taxon>
        <taxon>Pseudomonadota</taxon>
        <taxon>Gammaproteobacteria</taxon>
        <taxon>Moraxellales</taxon>
        <taxon>Moraxellaceae</taxon>
        <taxon>Acinetobacter</taxon>
    </lineage>
</organism>
<gene>
    <name evidence="1" type="ORF">D9K81_13315</name>
</gene>
<evidence type="ECO:0000313" key="1">
    <source>
        <dbReference type="EMBL" id="RLL19591.1"/>
    </source>
</evidence>
<keyword evidence="2" id="KW-1185">Reference proteome</keyword>
<sequence>MDFKKLTQNNNNYEVNHKLPFASRTPATCSADDVKQAFLFSWNMTFGATGEHRSHRSGGKISRDNRQKFSDVFIGKLGEVAFYNVVKNREKVHKVTNIDYECYGLGAWDSSDFVVNDQYHIAIKTTKHFGNLLLLEEKDWIIRDGKATYLPNQHSESKGIYDFLFFSRVNTDLHDLLNQIKISTEADPEALKPIFLEQILPKVSVALEVVGYVSNRNLVKMIEEEYILPQNAMLNGKTQMDASNYYLQSGFFREIPAG</sequence>
<accession>A0ABX9TTU7</accession>
<reference evidence="1 2" key="1">
    <citation type="submission" date="2018-09" db="EMBL/GenBank/DDBJ databases">
        <title>The draft genome of Acinetobacter sp. strains.</title>
        <authorList>
            <person name="Qin J."/>
            <person name="Feng Y."/>
            <person name="Zong Z."/>
        </authorList>
    </citation>
    <scope>NUCLEOTIDE SEQUENCE [LARGE SCALE GENOMIC DNA]</scope>
    <source>
        <strain evidence="1 2">WCHAc060005</strain>
    </source>
</reference>
<dbReference type="Proteomes" id="UP000280271">
    <property type="component" value="Unassembled WGS sequence"/>
</dbReference>
<evidence type="ECO:0008006" key="3">
    <source>
        <dbReference type="Google" id="ProtNLM"/>
    </source>
</evidence>